<accession>A0AAN4TMD0</accession>
<dbReference type="EMBL" id="BGKA01000171">
    <property type="protein sequence ID" value="GBH18675.1"/>
    <property type="molecule type" value="Genomic_DNA"/>
</dbReference>
<evidence type="ECO:0000313" key="2">
    <source>
        <dbReference type="Proteomes" id="UP000248291"/>
    </source>
</evidence>
<gene>
    <name evidence="1" type="ORF">KPSA3_04664</name>
</gene>
<comment type="caution">
    <text evidence="1">The sequence shown here is derived from an EMBL/GenBank/DDBJ whole genome shotgun (WGS) entry which is preliminary data.</text>
</comment>
<name>A0AAN4TMD0_PSESF</name>
<organism evidence="1 2">
    <name type="scientific">Pseudomonas syringae pv. actinidiae</name>
    <dbReference type="NCBI Taxonomy" id="103796"/>
    <lineage>
        <taxon>Bacteria</taxon>
        <taxon>Pseudomonadati</taxon>
        <taxon>Pseudomonadota</taxon>
        <taxon>Gammaproteobacteria</taxon>
        <taxon>Pseudomonadales</taxon>
        <taxon>Pseudomonadaceae</taxon>
        <taxon>Pseudomonas</taxon>
        <taxon>Pseudomonas syringae</taxon>
    </lineage>
</organism>
<reference evidence="1 2" key="1">
    <citation type="submission" date="2018-04" db="EMBL/GenBank/DDBJ databases">
        <title>Draft genome sequence of Pseudomonas syringae pv. actinidiae biovar 3 strains isolated from kiwifruit in Kagawa prefecture.</title>
        <authorList>
            <person name="Tabuchi M."/>
            <person name="Saito M."/>
            <person name="Fujiwara S."/>
            <person name="Sasa N."/>
            <person name="Akimitsu K."/>
            <person name="Gomi K."/>
            <person name="Konishi-Sugita S."/>
            <person name="Hamano K."/>
            <person name="Kataoka I."/>
        </authorList>
    </citation>
    <scope>NUCLEOTIDE SEQUENCE [LARGE SCALE GENOMIC DNA]</scope>
    <source>
        <strain evidence="1 2">MAFF212211</strain>
    </source>
</reference>
<evidence type="ECO:0000313" key="1">
    <source>
        <dbReference type="EMBL" id="GBH18675.1"/>
    </source>
</evidence>
<proteinExistence type="predicted"/>
<protein>
    <submittedName>
        <fullName evidence="1">Predicted GTPase subunit of the pre-mRNA cleavage complex</fullName>
    </submittedName>
</protein>
<dbReference type="AlphaFoldDB" id="A0AAN4TMD0"/>
<dbReference type="Proteomes" id="UP000248291">
    <property type="component" value="Unassembled WGS sequence"/>
</dbReference>
<sequence>MFSGERHLHGAGRTDGCAHFQRNCLRQFFLALDDQLMNPADDLCACLGRGAGPARKGRPSGCNGAVYIGSGAAGNVRDDFLSRRVDHRNTGGAERRTPVTINVKFLRRVRINAMAVQGLCGHPAGSLER</sequence>